<comment type="caution">
    <text evidence="2">The sequence shown here is derived from an EMBL/GenBank/DDBJ whole genome shotgun (WGS) entry which is preliminary data.</text>
</comment>
<proteinExistence type="predicted"/>
<feature type="compositionally biased region" description="Basic and acidic residues" evidence="1">
    <location>
        <begin position="106"/>
        <end position="115"/>
    </location>
</feature>
<dbReference type="EMBL" id="JBDFQZ010000011">
    <property type="protein sequence ID" value="KAK9676452.1"/>
    <property type="molecule type" value="Genomic_DNA"/>
</dbReference>
<feature type="compositionally biased region" description="Polar residues" evidence="1">
    <location>
        <begin position="83"/>
        <end position="105"/>
    </location>
</feature>
<keyword evidence="3" id="KW-1185">Reference proteome</keyword>
<name>A0AAW1HJ87_SAPOF</name>
<accession>A0AAW1HJ87</accession>
<evidence type="ECO:0000313" key="3">
    <source>
        <dbReference type="Proteomes" id="UP001443914"/>
    </source>
</evidence>
<dbReference type="AlphaFoldDB" id="A0AAW1HJ87"/>
<evidence type="ECO:0008006" key="4">
    <source>
        <dbReference type="Google" id="ProtNLM"/>
    </source>
</evidence>
<reference evidence="2" key="1">
    <citation type="submission" date="2024-03" db="EMBL/GenBank/DDBJ databases">
        <title>WGS assembly of Saponaria officinalis var. Norfolk2.</title>
        <authorList>
            <person name="Jenkins J."/>
            <person name="Shu S."/>
            <person name="Grimwood J."/>
            <person name="Barry K."/>
            <person name="Goodstein D."/>
            <person name="Schmutz J."/>
            <person name="Leebens-Mack J."/>
            <person name="Osbourn A."/>
        </authorList>
    </citation>
    <scope>NUCLEOTIDE SEQUENCE [LARGE SCALE GENOMIC DNA]</scope>
    <source>
        <strain evidence="2">JIC</strain>
    </source>
</reference>
<sequence length="211" mass="24175">MKSRWKRLNLNVNKWVGCYSKVISRPPASGTNIEDDIEAAQKLYCLENNGNYFVDFNVYHNIMSKHPKWSLPKKGTRSDMDSSPHSVNIPTTSSVKVDTPTSVEDINNRPEGREAAKRRKGKTKTTTMTTESTFNEEDKSLLNGISTDNKAQIQLRQRRIEADLQIAKMTRGNIKMKSDMKILNTLLAKQHLIPDDEEMKKKLIQKYMSDL</sequence>
<feature type="region of interest" description="Disordered" evidence="1">
    <location>
        <begin position="70"/>
        <end position="132"/>
    </location>
</feature>
<evidence type="ECO:0000313" key="2">
    <source>
        <dbReference type="EMBL" id="KAK9676452.1"/>
    </source>
</evidence>
<gene>
    <name evidence="2" type="ORF">RND81_11G078300</name>
</gene>
<dbReference type="Proteomes" id="UP001443914">
    <property type="component" value="Unassembled WGS sequence"/>
</dbReference>
<protein>
    <recommendedName>
        <fullName evidence="4">No apical meristem-associated C-terminal domain-containing protein</fullName>
    </recommendedName>
</protein>
<dbReference type="PANTHER" id="PTHR45023:SF4">
    <property type="entry name" value="GLYCINE-RICH PROTEIN-RELATED"/>
    <property type="match status" value="1"/>
</dbReference>
<evidence type="ECO:0000256" key="1">
    <source>
        <dbReference type="SAM" id="MobiDB-lite"/>
    </source>
</evidence>
<organism evidence="2 3">
    <name type="scientific">Saponaria officinalis</name>
    <name type="common">Common soapwort</name>
    <name type="synonym">Lychnis saponaria</name>
    <dbReference type="NCBI Taxonomy" id="3572"/>
    <lineage>
        <taxon>Eukaryota</taxon>
        <taxon>Viridiplantae</taxon>
        <taxon>Streptophyta</taxon>
        <taxon>Embryophyta</taxon>
        <taxon>Tracheophyta</taxon>
        <taxon>Spermatophyta</taxon>
        <taxon>Magnoliopsida</taxon>
        <taxon>eudicotyledons</taxon>
        <taxon>Gunneridae</taxon>
        <taxon>Pentapetalae</taxon>
        <taxon>Caryophyllales</taxon>
        <taxon>Caryophyllaceae</taxon>
        <taxon>Caryophylleae</taxon>
        <taxon>Saponaria</taxon>
    </lineage>
</organism>
<dbReference type="PANTHER" id="PTHR45023">
    <property type="match status" value="1"/>
</dbReference>